<dbReference type="InterPro" id="IPR028540">
    <property type="entry name" value="AKAP12"/>
</dbReference>
<dbReference type="InterPro" id="IPR001573">
    <property type="entry name" value="AKAP_WSK"/>
</dbReference>
<evidence type="ECO:0000313" key="9">
    <source>
        <dbReference type="Proteomes" id="UP000694620"/>
    </source>
</evidence>
<feature type="region of interest" description="Disordered" evidence="6">
    <location>
        <begin position="1845"/>
        <end position="1870"/>
    </location>
</feature>
<gene>
    <name evidence="8" type="primary">AKAP12</name>
</gene>
<feature type="compositionally biased region" description="Basic and acidic residues" evidence="6">
    <location>
        <begin position="1995"/>
        <end position="2020"/>
    </location>
</feature>
<evidence type="ECO:0000256" key="2">
    <source>
        <dbReference type="ARBA" id="ARBA00022553"/>
    </source>
</evidence>
<keyword evidence="4" id="KW-0472">Membrane</keyword>
<protein>
    <submittedName>
        <fullName evidence="8">A-kinase anchoring protein 12</fullName>
    </submittedName>
</protein>
<feature type="compositionally biased region" description="Basic and acidic residues" evidence="6">
    <location>
        <begin position="749"/>
        <end position="762"/>
    </location>
</feature>
<feature type="compositionally biased region" description="Basic and acidic residues" evidence="6">
    <location>
        <begin position="261"/>
        <end position="280"/>
    </location>
</feature>
<feature type="compositionally biased region" description="Basic and acidic residues" evidence="6">
    <location>
        <begin position="163"/>
        <end position="189"/>
    </location>
</feature>
<dbReference type="Pfam" id="PF03832">
    <property type="entry name" value="WSK"/>
    <property type="match status" value="2"/>
</dbReference>
<dbReference type="Ensembl" id="ENSECRT00000003851.1">
    <property type="protein sequence ID" value="ENSECRP00000003790.1"/>
    <property type="gene ID" value="ENSECRG00000002609.1"/>
</dbReference>
<evidence type="ECO:0000256" key="1">
    <source>
        <dbReference type="ARBA" id="ARBA00004635"/>
    </source>
</evidence>
<dbReference type="GO" id="GO:0010739">
    <property type="term" value="P:positive regulation of protein kinase A signaling"/>
    <property type="evidence" value="ECO:0007669"/>
    <property type="project" value="InterPro"/>
</dbReference>
<evidence type="ECO:0000256" key="3">
    <source>
        <dbReference type="ARBA" id="ARBA00022860"/>
    </source>
</evidence>
<feature type="region of interest" description="Disordered" evidence="6">
    <location>
        <begin position="476"/>
        <end position="536"/>
    </location>
</feature>
<dbReference type="Proteomes" id="UP000694620">
    <property type="component" value="Chromosome 3"/>
</dbReference>
<feature type="domain" description="A kinase-anchoring proteins AKAP-5 and AKAP-12 calmodulin (CaM)-binding" evidence="7">
    <location>
        <begin position="852"/>
        <end position="872"/>
    </location>
</feature>
<feature type="compositionally biased region" description="Basic and acidic residues" evidence="6">
    <location>
        <begin position="702"/>
        <end position="729"/>
    </location>
</feature>
<dbReference type="GO" id="GO:0051018">
    <property type="term" value="F:protein kinase A binding"/>
    <property type="evidence" value="ECO:0007669"/>
    <property type="project" value="InterPro"/>
</dbReference>
<feature type="compositionally biased region" description="Polar residues" evidence="6">
    <location>
        <begin position="592"/>
        <end position="607"/>
    </location>
</feature>
<feature type="compositionally biased region" description="Acidic residues" evidence="6">
    <location>
        <begin position="512"/>
        <end position="534"/>
    </location>
</feature>
<comment type="subcellular location">
    <subcellularLocation>
        <location evidence="1">Membrane</location>
        <topology evidence="1">Lipid-anchor</topology>
    </subcellularLocation>
</comment>
<dbReference type="PROSITE" id="PS51893">
    <property type="entry name" value="AKAP_CAM_BD"/>
    <property type="match status" value="3"/>
</dbReference>
<proteinExistence type="predicted"/>
<accession>A0A8C4RLN1</accession>
<keyword evidence="5" id="KW-0449">Lipoprotein</keyword>
<feature type="region of interest" description="Disordered" evidence="6">
    <location>
        <begin position="552"/>
        <end position="912"/>
    </location>
</feature>
<feature type="compositionally biased region" description="Basic and acidic residues" evidence="6">
    <location>
        <begin position="582"/>
        <end position="591"/>
    </location>
</feature>
<feature type="compositionally biased region" description="Polar residues" evidence="6">
    <location>
        <begin position="2052"/>
        <end position="2068"/>
    </location>
</feature>
<feature type="compositionally biased region" description="Basic and acidic residues" evidence="6">
    <location>
        <begin position="367"/>
        <end position="390"/>
    </location>
</feature>
<keyword evidence="3" id="KW-0112">Calmodulin-binding</keyword>
<evidence type="ECO:0000259" key="7">
    <source>
        <dbReference type="PROSITE" id="PS51893"/>
    </source>
</evidence>
<evidence type="ECO:0000313" key="8">
    <source>
        <dbReference type="Ensembl" id="ENSECRP00000003790.1"/>
    </source>
</evidence>
<dbReference type="PANTHER" id="PTHR23209">
    <property type="entry name" value="A-KINASE ANCHOR PROTEIN 12"/>
    <property type="match status" value="1"/>
</dbReference>
<feature type="region of interest" description="Disordered" evidence="6">
    <location>
        <begin position="238"/>
        <end position="418"/>
    </location>
</feature>
<reference evidence="8" key="3">
    <citation type="submission" date="2025-09" db="UniProtKB">
        <authorList>
            <consortium name="Ensembl"/>
        </authorList>
    </citation>
    <scope>IDENTIFICATION</scope>
</reference>
<feature type="compositionally biased region" description="Low complexity" evidence="6">
    <location>
        <begin position="793"/>
        <end position="808"/>
    </location>
</feature>
<feature type="compositionally biased region" description="Low complexity" evidence="6">
    <location>
        <begin position="691"/>
        <end position="701"/>
    </location>
</feature>
<dbReference type="PANTHER" id="PTHR23209:SF4">
    <property type="entry name" value="A-KINASE ANCHOR PROTEIN 12"/>
    <property type="match status" value="1"/>
</dbReference>
<feature type="compositionally biased region" description="Low complexity" evidence="6">
    <location>
        <begin position="562"/>
        <end position="573"/>
    </location>
</feature>
<keyword evidence="9" id="KW-1185">Reference proteome</keyword>
<evidence type="ECO:0000256" key="6">
    <source>
        <dbReference type="SAM" id="MobiDB-lite"/>
    </source>
</evidence>
<keyword evidence="2" id="KW-0597">Phosphoprotein</keyword>
<feature type="region of interest" description="Disordered" evidence="6">
    <location>
        <begin position="1762"/>
        <end position="1787"/>
    </location>
</feature>
<feature type="compositionally biased region" description="Polar residues" evidence="6">
    <location>
        <begin position="334"/>
        <end position="346"/>
    </location>
</feature>
<dbReference type="GO" id="GO:0007165">
    <property type="term" value="P:signal transduction"/>
    <property type="evidence" value="ECO:0007669"/>
    <property type="project" value="TreeGrafter"/>
</dbReference>
<feature type="compositionally biased region" description="Basic and acidic residues" evidence="6">
    <location>
        <begin position="323"/>
        <end position="333"/>
    </location>
</feature>
<dbReference type="GeneTree" id="ENSGT00730000111244"/>
<dbReference type="GO" id="GO:0090036">
    <property type="term" value="P:regulation of protein kinase C signaling"/>
    <property type="evidence" value="ECO:0007669"/>
    <property type="project" value="InterPro"/>
</dbReference>
<feature type="domain" description="A kinase-anchoring proteins AKAP-5 and AKAP-12 calmodulin (CaM)-binding" evidence="7">
    <location>
        <begin position="809"/>
        <end position="829"/>
    </location>
</feature>
<feature type="region of interest" description="Disordered" evidence="6">
    <location>
        <begin position="1591"/>
        <end position="1610"/>
    </location>
</feature>
<feature type="compositionally biased region" description="Basic and acidic residues" evidence="6">
    <location>
        <begin position="2073"/>
        <end position="2082"/>
    </location>
</feature>
<feature type="compositionally biased region" description="Polar residues" evidence="6">
    <location>
        <begin position="99"/>
        <end position="109"/>
    </location>
</feature>
<feature type="region of interest" description="Disordered" evidence="6">
    <location>
        <begin position="134"/>
        <end position="216"/>
    </location>
</feature>
<feature type="domain" description="A kinase-anchoring proteins AKAP-5 and AKAP-12 calmodulin (CaM)-binding" evidence="7">
    <location>
        <begin position="656"/>
        <end position="676"/>
    </location>
</feature>
<organism evidence="8 9">
    <name type="scientific">Erpetoichthys calabaricus</name>
    <name type="common">Rope fish</name>
    <name type="synonym">Calamoichthys calabaricus</name>
    <dbReference type="NCBI Taxonomy" id="27687"/>
    <lineage>
        <taxon>Eukaryota</taxon>
        <taxon>Metazoa</taxon>
        <taxon>Chordata</taxon>
        <taxon>Craniata</taxon>
        <taxon>Vertebrata</taxon>
        <taxon>Euteleostomi</taxon>
        <taxon>Actinopterygii</taxon>
        <taxon>Polypteriformes</taxon>
        <taxon>Polypteridae</taxon>
        <taxon>Erpetoichthys</taxon>
    </lineage>
</organism>
<evidence type="ECO:0000256" key="5">
    <source>
        <dbReference type="ARBA" id="ARBA00023288"/>
    </source>
</evidence>
<feature type="compositionally biased region" description="Basic and acidic residues" evidence="6">
    <location>
        <begin position="2031"/>
        <end position="2045"/>
    </location>
</feature>
<feature type="region of interest" description="Disordered" evidence="6">
    <location>
        <begin position="1905"/>
        <end position="1926"/>
    </location>
</feature>
<evidence type="ECO:0000256" key="4">
    <source>
        <dbReference type="ARBA" id="ARBA00023136"/>
    </source>
</evidence>
<feature type="compositionally biased region" description="Basic and acidic residues" evidence="6">
    <location>
        <begin position="76"/>
        <end position="94"/>
    </location>
</feature>
<reference evidence="8" key="1">
    <citation type="submission" date="2021-06" db="EMBL/GenBank/DDBJ databases">
        <authorList>
            <consortium name="Wellcome Sanger Institute Data Sharing"/>
        </authorList>
    </citation>
    <scope>NUCLEOTIDE SEQUENCE [LARGE SCALE GENOMIC DNA]</scope>
</reference>
<dbReference type="GO" id="GO:0016020">
    <property type="term" value="C:membrane"/>
    <property type="evidence" value="ECO:0007669"/>
    <property type="project" value="UniProtKB-SubCell"/>
</dbReference>
<feature type="compositionally biased region" description="Basic and acidic residues" evidence="6">
    <location>
        <begin position="201"/>
        <end position="212"/>
    </location>
</feature>
<feature type="compositionally biased region" description="Polar residues" evidence="6">
    <location>
        <begin position="835"/>
        <end position="845"/>
    </location>
</feature>
<feature type="compositionally biased region" description="Basic and acidic residues" evidence="6">
    <location>
        <begin position="134"/>
        <end position="145"/>
    </location>
</feature>
<dbReference type="GO" id="GO:0005737">
    <property type="term" value="C:cytoplasm"/>
    <property type="evidence" value="ECO:0007669"/>
    <property type="project" value="TreeGrafter"/>
</dbReference>
<dbReference type="GO" id="GO:0005516">
    <property type="term" value="F:calmodulin binding"/>
    <property type="evidence" value="ECO:0007669"/>
    <property type="project" value="UniProtKB-KW"/>
</dbReference>
<feature type="region of interest" description="Disordered" evidence="6">
    <location>
        <begin position="1"/>
        <end position="122"/>
    </location>
</feature>
<sequence>MGASTSAERTEKSEEQDAATGEGQSEAGAGIPEAGEGDADAKCLHKNGQISSLNDEPEEQTINGLAEQVDEILQESPEKTKKEIEHMSEEKETVMVKINGQTKQVNGTSEKPELKLNGQTGELTEISDEVIVKESQHTDHQDGKNGDVVTSEVGQGDPAAVAQKEEAVEKMETVQEEDTPHINGEKLIEDASPSASEGSPVDEKLGEEEKAAEQQTTEVGFKKVFKFVGFKFTLKKDKNEKPDPVQLLTVKKEDEDASSSEAEKESKSEAPVAEPEKTEKPSTILEEDLEETKTEIDTTTEVLAEKVNGEASESPVEVVDSPEISKEPEKPDESPTSPVLQETQSPLKRFFTQGLFSTLRKRTSFKKSKEEDQPVKLEEEKKENDEKKSPVVECESPEETSGEKLSEQVQDTEASVEGDVKEIGEVISDEPKVVVPEHQILEDNADLKVALEVEVKIEDPSADSGESTVDHVVEVKTEEEAKTEVEASESEGEKTVKEEIQSEKPMDKTEPEPELTQDALDENLILEESGVEDSTEIKQQVVTAEHNLLNSQEKAKLQGSPLKKLFTGTGLKKLSGKKQKTKKEEEGKVAHSSENGFDQLQSSSESAEGQKVDSLPSSPEECTEQVVAETVITEMTGPEGDGEGATSDGERKKDGITPWASFKKLVTPKKRVKRPSESDKEDEPNEKVKGATLSSTDSSASAEKHEEPKASEEEQKLERSTEEPKKKVDTSVSWEALICVGSSKKRGRKTSDSDEESPKVAEETQNTEESVKGKDTIAESPITSSHEADNEAGGSSPEQGGSPSDGEGVSTWESFKRLVTPRRKAKLEDKLEDSAVNSTHEQIPSDSEIAKEESSFSLKKLIPGRRKKKSDGKPEPGLGEDAHKIPGESENGEDSDTPAVVPLSEYDATETEQVELVKDTTMKEVKHETDLVNDVVIQQVQEAAVEMEPKVIVEKASEITAIDGDTTELPERNILDVDERSPSWISAKVMELVVDQKAENLSRRQQLSDIAEEESAVITKTPVEMSKQNNQEDTIAEDIVELTSEAVTALDQAPEEIIAEETEMVSAVSQLSESSATSGNVTPVPEINVCEVKQTDEVLQEAAEKMKLTSVVLSATETAPLEETAVVVTSTQLVESAVESDTTQELMHREAKAVSWSTDLSTEDLEVSETRLAKTTVEVITVVMEAVSSELAAEERIETEVVDKSIQTTEISEILMGMQGKTEDKPNICELNEEVIETFEPTVKDDVIAEILHAPVMEERTEAQSTVKKEEFVQSLKCLSEETPTLLKPEEMSEEKKDEGISEKILEEEVVQKSEFIEVQTESVVSLGEVITDTPNVEEEGPAVSAVEDVVCTHHITVSETSPTEERVQELVEVKEVADTCQAPVEEITQSVPQEEITLINEVEVLESLETQETVFPVTVAEVEEQVVKETANEIEPLLETLQSEVIAITAEEVVSTALVNAYAEQMKHEVVPPCKDEHEVSETTAVVVGPELEAATGIVLEEVVQKEMGEDVVIMTYTAPVCSKEILDEKQEDIEAATVSTAPTELQECNIQTLAIEKQSKIIAENIIQNVVESFTERVTECHEKKDCTESEAKPELEGTEVIPTDGPEQVTESMDDLVVIKLGSDVHQEEPVQVKSKSEEPFVIVKPTDESVLEEEIHVTTENQETLIEMAEHRHLTSPEDTIKESEPDAAGISSKIKDDVEVKVQEDVEVDPSRKVIQEADESCSQNAEADTVCQEGQVEELIGETKDIKIVQLEDSETQGAMEQEESKEFITEPESYSGDQEQVHDDIDDSLVHLSEEVQPQEMHKPEMDVCHRAVEMNEEVKGIPVENQEEVQCERLVEEGKKGEEVVSQSTSHDEISDDVQSQHETITEIESEVKFTPAETVALLDTVDKEIISKDAESQELMVQEGESEPYAEEIVNDKAKEKEDIERLEHQVEGDQEPETVECVAADKPHVDAQEKDSHELTLKNEIEKNTSVDVLKSKILASEGLSELKEKDQQLSTDPEKTCSDDVHDVAESQTTAGTEKNQMEMKEENEREQTSKAKGVLIQTQEAESTQSNETLPQVTVGKESEVERIQEAEEEEEKDLAKSEPSSDAVAEHRCQNAVQQIVTS</sequence>
<dbReference type="OrthoDB" id="8931760at2759"/>
<feature type="region of interest" description="Disordered" evidence="6">
    <location>
        <begin position="1992"/>
        <end position="2116"/>
    </location>
</feature>
<feature type="compositionally biased region" description="Basic and acidic residues" evidence="6">
    <location>
        <begin position="476"/>
        <end position="511"/>
    </location>
</feature>
<name>A0A8C4RLN1_ERPCA</name>
<reference evidence="8" key="2">
    <citation type="submission" date="2025-08" db="UniProtKB">
        <authorList>
            <consortium name="Ensembl"/>
        </authorList>
    </citation>
    <scope>IDENTIFICATION</scope>
</reference>